<keyword evidence="5" id="KW-1185">Reference proteome</keyword>
<dbReference type="SUPFAM" id="SSF52540">
    <property type="entry name" value="P-loop containing nucleoside triphosphate hydrolases"/>
    <property type="match status" value="1"/>
</dbReference>
<dbReference type="PANTHER" id="PTHR43158:SF10">
    <property type="entry name" value="ABC TRANSPORTER ATP-BINDING PROTEIN YTRB"/>
    <property type="match status" value="1"/>
</dbReference>
<dbReference type="Pfam" id="PF00005">
    <property type="entry name" value="ABC_tran"/>
    <property type="match status" value="1"/>
</dbReference>
<dbReference type="Proteomes" id="UP000502502">
    <property type="component" value="Chromosome"/>
</dbReference>
<reference evidence="4 5" key="1">
    <citation type="submission" date="2020-03" db="EMBL/GenBank/DDBJ databases">
        <title>Sphingomonas sp. nov., isolated from fish.</title>
        <authorList>
            <person name="Hyun D.-W."/>
            <person name="Bae J.-W."/>
        </authorList>
    </citation>
    <scope>NUCLEOTIDE SEQUENCE [LARGE SCALE GENOMIC DNA]</scope>
    <source>
        <strain evidence="4 5">HDW15C</strain>
    </source>
</reference>
<dbReference type="SMART" id="SM00382">
    <property type="entry name" value="AAA"/>
    <property type="match status" value="1"/>
</dbReference>
<dbReference type="AlphaFoldDB" id="A0A6G7ZLA5"/>
<dbReference type="PANTHER" id="PTHR43158">
    <property type="entry name" value="SKFA PEPTIDE EXPORT ATP-BINDING PROTEIN SKFE"/>
    <property type="match status" value="1"/>
</dbReference>
<dbReference type="InterPro" id="IPR003439">
    <property type="entry name" value="ABC_transporter-like_ATP-bd"/>
</dbReference>
<dbReference type="EMBL" id="CP049871">
    <property type="protein sequence ID" value="QIL01777.1"/>
    <property type="molecule type" value="Genomic_DNA"/>
</dbReference>
<sequence>MNKIPQSIQIAGSGPRDGLNAVETHGLSRRYGSEQALRDVDLTVPAGSAYLLSGTNGAGKSTLLRILLNLDRPNVGSASVLGLDSQRDGPLVRASTGYMSEEIEPGYRWMRIRQLLDHRASYFSTWDHDYAARLVKTLGVRTDRIVGDLSKGQARRVQLIAALAHRPQLLLLDEPTDGFDPIIRDTVLELLAAHFADTGCTLLISTHLAGEVDRLVDHVGVLHSGRLIAQGQRDEVAGSIRRYEVDVPQSWSPSEDLEALVLRWDRGLGRSRMFTTRAPEAAVEAALSRAGAGVRGVTGLTLADSILILLQAGDL</sequence>
<keyword evidence="1" id="KW-0547">Nucleotide-binding</keyword>
<feature type="domain" description="AAA+ ATPase" evidence="3">
    <location>
        <begin position="46"/>
        <end position="222"/>
    </location>
</feature>
<name>A0A6G7ZLA5_9SPHN</name>
<dbReference type="GO" id="GO:0016887">
    <property type="term" value="F:ATP hydrolysis activity"/>
    <property type="evidence" value="ECO:0007669"/>
    <property type="project" value="InterPro"/>
</dbReference>
<dbReference type="InterPro" id="IPR003593">
    <property type="entry name" value="AAA+_ATPase"/>
</dbReference>
<dbReference type="InterPro" id="IPR027417">
    <property type="entry name" value="P-loop_NTPase"/>
</dbReference>
<evidence type="ECO:0000256" key="1">
    <source>
        <dbReference type="ARBA" id="ARBA00022741"/>
    </source>
</evidence>
<dbReference type="PROSITE" id="PS00211">
    <property type="entry name" value="ABC_TRANSPORTER_1"/>
    <property type="match status" value="1"/>
</dbReference>
<dbReference type="RefSeq" id="WP_166092679.1">
    <property type="nucleotide sequence ID" value="NZ_CP049871.1"/>
</dbReference>
<protein>
    <submittedName>
        <fullName evidence="4">ABC transporter ATP-binding protein</fullName>
    </submittedName>
</protein>
<evidence type="ECO:0000259" key="3">
    <source>
        <dbReference type="SMART" id="SM00382"/>
    </source>
</evidence>
<evidence type="ECO:0000313" key="4">
    <source>
        <dbReference type="EMBL" id="QIL01777.1"/>
    </source>
</evidence>
<proteinExistence type="predicted"/>
<organism evidence="4 5">
    <name type="scientific">Sphingomonas sinipercae</name>
    <dbReference type="NCBI Taxonomy" id="2714944"/>
    <lineage>
        <taxon>Bacteria</taxon>
        <taxon>Pseudomonadati</taxon>
        <taxon>Pseudomonadota</taxon>
        <taxon>Alphaproteobacteria</taxon>
        <taxon>Sphingomonadales</taxon>
        <taxon>Sphingomonadaceae</taxon>
        <taxon>Sphingomonas</taxon>
    </lineage>
</organism>
<dbReference type="InterPro" id="IPR017871">
    <property type="entry name" value="ABC_transporter-like_CS"/>
</dbReference>
<dbReference type="Gene3D" id="3.40.50.300">
    <property type="entry name" value="P-loop containing nucleotide triphosphate hydrolases"/>
    <property type="match status" value="1"/>
</dbReference>
<evidence type="ECO:0000313" key="5">
    <source>
        <dbReference type="Proteomes" id="UP000502502"/>
    </source>
</evidence>
<keyword evidence="2 4" id="KW-0067">ATP-binding</keyword>
<dbReference type="CDD" id="cd03230">
    <property type="entry name" value="ABC_DR_subfamily_A"/>
    <property type="match status" value="1"/>
</dbReference>
<gene>
    <name evidence="4" type="ORF">G7078_02565</name>
</gene>
<dbReference type="GO" id="GO:0005524">
    <property type="term" value="F:ATP binding"/>
    <property type="evidence" value="ECO:0007669"/>
    <property type="project" value="UniProtKB-KW"/>
</dbReference>
<dbReference type="KEGG" id="ssin:G7078_02565"/>
<evidence type="ECO:0000256" key="2">
    <source>
        <dbReference type="ARBA" id="ARBA00022840"/>
    </source>
</evidence>
<accession>A0A6G7ZLA5</accession>